<dbReference type="Gene3D" id="3.30.420.10">
    <property type="entry name" value="Ribonuclease H-like superfamily/Ribonuclease H"/>
    <property type="match status" value="1"/>
</dbReference>
<dbReference type="HAMAP" id="MF_00042">
    <property type="entry name" value="RNase_H"/>
    <property type="match status" value="1"/>
</dbReference>
<feature type="binding site" evidence="10">
    <location>
        <position position="26"/>
    </location>
    <ligand>
        <name>Mg(2+)</name>
        <dbReference type="ChEBI" id="CHEBI:18420"/>
        <label>1</label>
    </ligand>
</feature>
<evidence type="ECO:0000256" key="11">
    <source>
        <dbReference type="SAM" id="MobiDB-lite"/>
    </source>
</evidence>
<dbReference type="InterPro" id="IPR036397">
    <property type="entry name" value="RNaseH_sf"/>
</dbReference>
<evidence type="ECO:0000256" key="8">
    <source>
        <dbReference type="ARBA" id="ARBA00022801"/>
    </source>
</evidence>
<comment type="subunit">
    <text evidence="3 10">Monomer.</text>
</comment>
<keyword evidence="7 10" id="KW-0255">Endonuclease</keyword>
<keyword evidence="6 10" id="KW-0479">Metal-binding</keyword>
<evidence type="ECO:0000256" key="4">
    <source>
        <dbReference type="ARBA" id="ARBA00012180"/>
    </source>
</evidence>
<dbReference type="PANTHER" id="PTHR10642:SF26">
    <property type="entry name" value="RIBONUCLEASE H1"/>
    <property type="match status" value="1"/>
</dbReference>
<evidence type="ECO:0000259" key="12">
    <source>
        <dbReference type="PROSITE" id="PS50879"/>
    </source>
</evidence>
<comment type="similarity">
    <text evidence="2 10">Belongs to the RNase H family.</text>
</comment>
<dbReference type="EC" id="3.1.26.4" evidence="4 10"/>
<dbReference type="SUPFAM" id="SSF53098">
    <property type="entry name" value="Ribonuclease H-like"/>
    <property type="match status" value="1"/>
</dbReference>
<protein>
    <recommendedName>
        <fullName evidence="4 10">Ribonuclease H</fullName>
        <shortName evidence="10">RNase H</shortName>
        <ecNumber evidence="4 10">3.1.26.4</ecNumber>
    </recommendedName>
</protein>
<evidence type="ECO:0000256" key="7">
    <source>
        <dbReference type="ARBA" id="ARBA00022759"/>
    </source>
</evidence>
<sequence length="250" mass="25855">MPWGWWGFCHHGWMSSGKQRLIGASDGATKGNPGPSAWAWVLADGDGAVLRWRAGPLGDATNNIAELTALRELLLEIGPGVELEARLDSQYTINAVTKWLPAWKKNGWLTAAKKPVANAELIREIDALLATRDVRFVHVAAHQVNGDRYNDIADRAASAVAVSQKGLSGTGVGEVPGTPDRPVKAARAATAAGATASGSGAGAGAGSAASKKPIIIKAKFAGTCSCGRSYAAGEKIAKLAGGRWGHPDCA</sequence>
<comment type="caution">
    <text evidence="13">The sequence shown here is derived from an EMBL/GenBank/DDBJ whole genome shotgun (WGS) entry which is preliminary data.</text>
</comment>
<reference evidence="14" key="1">
    <citation type="journal article" date="2019" name="Int. J. Syst. Evol. Microbiol.">
        <title>The Global Catalogue of Microorganisms (GCM) 10K type strain sequencing project: providing services to taxonomists for standard genome sequencing and annotation.</title>
        <authorList>
            <consortium name="The Broad Institute Genomics Platform"/>
            <consortium name="The Broad Institute Genome Sequencing Center for Infectious Disease"/>
            <person name="Wu L."/>
            <person name="Ma J."/>
        </authorList>
    </citation>
    <scope>NUCLEOTIDE SEQUENCE [LARGE SCALE GENOMIC DNA]</scope>
    <source>
        <strain evidence="14">JCM 16014</strain>
    </source>
</reference>
<keyword evidence="9 10" id="KW-0460">Magnesium</keyword>
<dbReference type="Pfam" id="PF00075">
    <property type="entry name" value="RNase_H"/>
    <property type="match status" value="1"/>
</dbReference>
<gene>
    <name evidence="10" type="primary">rnhA</name>
    <name evidence="13" type="ORF">GCM10009839_04960</name>
</gene>
<evidence type="ECO:0000256" key="9">
    <source>
        <dbReference type="ARBA" id="ARBA00022842"/>
    </source>
</evidence>
<evidence type="ECO:0000256" key="5">
    <source>
        <dbReference type="ARBA" id="ARBA00022722"/>
    </source>
</evidence>
<comment type="subcellular location">
    <subcellularLocation>
        <location evidence="10">Cytoplasm</location>
    </subcellularLocation>
</comment>
<dbReference type="InterPro" id="IPR012337">
    <property type="entry name" value="RNaseH-like_sf"/>
</dbReference>
<comment type="cofactor">
    <cofactor evidence="10">
        <name>Mg(2+)</name>
        <dbReference type="ChEBI" id="CHEBI:18420"/>
    </cofactor>
    <text evidence="10">Binds 1 Mg(2+) ion per subunit. May bind a second metal ion at a regulatory site, or after substrate binding.</text>
</comment>
<dbReference type="InterPro" id="IPR050092">
    <property type="entry name" value="RNase_H"/>
</dbReference>
<feature type="binding site" evidence="10">
    <location>
        <position position="88"/>
    </location>
    <ligand>
        <name>Mg(2+)</name>
        <dbReference type="ChEBI" id="CHEBI:18420"/>
        <label>1</label>
    </ligand>
</feature>
<evidence type="ECO:0000313" key="14">
    <source>
        <dbReference type="Proteomes" id="UP001500751"/>
    </source>
</evidence>
<feature type="binding site" evidence="10">
    <location>
        <position position="26"/>
    </location>
    <ligand>
        <name>Mg(2+)</name>
        <dbReference type="ChEBI" id="CHEBI:18420"/>
        <label>2</label>
    </ligand>
</feature>
<evidence type="ECO:0000256" key="1">
    <source>
        <dbReference type="ARBA" id="ARBA00000077"/>
    </source>
</evidence>
<evidence type="ECO:0000256" key="3">
    <source>
        <dbReference type="ARBA" id="ARBA00011245"/>
    </source>
</evidence>
<feature type="binding site" evidence="10">
    <location>
        <position position="66"/>
    </location>
    <ligand>
        <name>Mg(2+)</name>
        <dbReference type="ChEBI" id="CHEBI:18420"/>
        <label>1</label>
    </ligand>
</feature>
<comment type="function">
    <text evidence="10">Endonuclease that specifically degrades the RNA of RNA-DNA hybrids.</text>
</comment>
<dbReference type="EMBL" id="BAAAQN010000002">
    <property type="protein sequence ID" value="GAA2013282.1"/>
    <property type="molecule type" value="Genomic_DNA"/>
</dbReference>
<organism evidence="13 14">
    <name type="scientific">Catenulispora yoronensis</name>
    <dbReference type="NCBI Taxonomy" id="450799"/>
    <lineage>
        <taxon>Bacteria</taxon>
        <taxon>Bacillati</taxon>
        <taxon>Actinomycetota</taxon>
        <taxon>Actinomycetes</taxon>
        <taxon>Catenulisporales</taxon>
        <taxon>Catenulisporaceae</taxon>
        <taxon>Catenulispora</taxon>
    </lineage>
</organism>
<comment type="catalytic activity">
    <reaction evidence="1 10">
        <text>Endonucleolytic cleavage to 5'-phosphomonoester.</text>
        <dbReference type="EC" id="3.1.26.4"/>
    </reaction>
</comment>
<name>A0ABP5F329_9ACTN</name>
<evidence type="ECO:0000256" key="6">
    <source>
        <dbReference type="ARBA" id="ARBA00022723"/>
    </source>
</evidence>
<dbReference type="InterPro" id="IPR002156">
    <property type="entry name" value="RNaseH_domain"/>
</dbReference>
<evidence type="ECO:0000256" key="2">
    <source>
        <dbReference type="ARBA" id="ARBA00005300"/>
    </source>
</evidence>
<keyword evidence="8 10" id="KW-0378">Hydrolase</keyword>
<evidence type="ECO:0000256" key="10">
    <source>
        <dbReference type="HAMAP-Rule" id="MF_00042"/>
    </source>
</evidence>
<keyword evidence="5 10" id="KW-0540">Nuclease</keyword>
<feature type="binding site" evidence="10">
    <location>
        <position position="154"/>
    </location>
    <ligand>
        <name>Mg(2+)</name>
        <dbReference type="ChEBI" id="CHEBI:18420"/>
        <label>2</label>
    </ligand>
</feature>
<evidence type="ECO:0000313" key="13">
    <source>
        <dbReference type="EMBL" id="GAA2013282.1"/>
    </source>
</evidence>
<keyword evidence="14" id="KW-1185">Reference proteome</keyword>
<dbReference type="CDD" id="cd09278">
    <property type="entry name" value="RNase_HI_prokaryote_like"/>
    <property type="match status" value="1"/>
</dbReference>
<keyword evidence="10" id="KW-0963">Cytoplasm</keyword>
<dbReference type="PANTHER" id="PTHR10642">
    <property type="entry name" value="RIBONUCLEASE H1"/>
    <property type="match status" value="1"/>
</dbReference>
<feature type="domain" description="RNase H type-1" evidence="12">
    <location>
        <begin position="17"/>
        <end position="162"/>
    </location>
</feature>
<dbReference type="InterPro" id="IPR022892">
    <property type="entry name" value="RNaseHI"/>
</dbReference>
<proteinExistence type="inferred from homology"/>
<feature type="region of interest" description="Disordered" evidence="11">
    <location>
        <begin position="167"/>
        <end position="189"/>
    </location>
</feature>
<dbReference type="PROSITE" id="PS50879">
    <property type="entry name" value="RNASE_H_1"/>
    <property type="match status" value="1"/>
</dbReference>
<accession>A0ABP5F329</accession>
<dbReference type="Proteomes" id="UP001500751">
    <property type="component" value="Unassembled WGS sequence"/>
</dbReference>